<reference evidence="2 3" key="1">
    <citation type="journal article" date="2017" name="PLoS Biol.">
        <title>The sea cucumber genome provides insights into morphological evolution and visceral regeneration.</title>
        <authorList>
            <person name="Zhang X."/>
            <person name="Sun L."/>
            <person name="Yuan J."/>
            <person name="Sun Y."/>
            <person name="Gao Y."/>
            <person name="Zhang L."/>
            <person name="Li S."/>
            <person name="Dai H."/>
            <person name="Hamel J.F."/>
            <person name="Liu C."/>
            <person name="Yu Y."/>
            <person name="Liu S."/>
            <person name="Lin W."/>
            <person name="Guo K."/>
            <person name="Jin S."/>
            <person name="Xu P."/>
            <person name="Storey K.B."/>
            <person name="Huan P."/>
            <person name="Zhang T."/>
            <person name="Zhou Y."/>
            <person name="Zhang J."/>
            <person name="Lin C."/>
            <person name="Li X."/>
            <person name="Xing L."/>
            <person name="Huo D."/>
            <person name="Sun M."/>
            <person name="Wang L."/>
            <person name="Mercier A."/>
            <person name="Li F."/>
            <person name="Yang H."/>
            <person name="Xiang J."/>
        </authorList>
    </citation>
    <scope>NUCLEOTIDE SEQUENCE [LARGE SCALE GENOMIC DNA]</scope>
    <source>
        <strain evidence="2">Shaxun</strain>
        <tissue evidence="2">Muscle</tissue>
    </source>
</reference>
<protein>
    <submittedName>
        <fullName evidence="2">Uncharacterized protein</fullName>
    </submittedName>
</protein>
<keyword evidence="3" id="KW-1185">Reference proteome</keyword>
<feature type="region of interest" description="Disordered" evidence="1">
    <location>
        <begin position="99"/>
        <end position="122"/>
    </location>
</feature>
<evidence type="ECO:0000256" key="1">
    <source>
        <dbReference type="SAM" id="MobiDB-lite"/>
    </source>
</evidence>
<name>A0A2G8K3U4_STIJA</name>
<feature type="region of interest" description="Disordered" evidence="1">
    <location>
        <begin position="180"/>
        <end position="245"/>
    </location>
</feature>
<organism evidence="2 3">
    <name type="scientific">Stichopus japonicus</name>
    <name type="common">Sea cucumber</name>
    <dbReference type="NCBI Taxonomy" id="307972"/>
    <lineage>
        <taxon>Eukaryota</taxon>
        <taxon>Metazoa</taxon>
        <taxon>Echinodermata</taxon>
        <taxon>Eleutherozoa</taxon>
        <taxon>Echinozoa</taxon>
        <taxon>Holothuroidea</taxon>
        <taxon>Aspidochirotacea</taxon>
        <taxon>Aspidochirotida</taxon>
        <taxon>Stichopodidae</taxon>
        <taxon>Apostichopus</taxon>
    </lineage>
</organism>
<dbReference type="Proteomes" id="UP000230750">
    <property type="component" value="Unassembled WGS sequence"/>
</dbReference>
<evidence type="ECO:0000313" key="2">
    <source>
        <dbReference type="EMBL" id="PIK42623.1"/>
    </source>
</evidence>
<sequence length="301" mass="33165">MYQSNLKPLIIETSTAETVTSYDIRPGKTNLLHSIKIMPSPNKLKRSTLTASIPLKTKSKTVMAQSSGSDRRKIYRQGPYRSARLQEKRDKYMKEIDEAAEAGSGTDSPLNPSTPVKEQEPVKNAVLPVTCSKSQRNDKPLQATVTTSQAENVMAKSISSATVMLKKFAESQSAKLNLTEQSNKVEAKKAGNPVSSKMPLPRPVDIEKKQTPSSWQDDGVEYVEPVMPPRTPSPPTPETPPPPITEGDISDYLKILDGCDSLLKESRPMTVTQGDLCLRLAMYHSQIILETRPTPAYCANH</sequence>
<comment type="caution">
    <text evidence="2">The sequence shown here is derived from an EMBL/GenBank/DDBJ whole genome shotgun (WGS) entry which is preliminary data.</text>
</comment>
<gene>
    <name evidence="2" type="ORF">BSL78_20525</name>
</gene>
<evidence type="ECO:0000313" key="3">
    <source>
        <dbReference type="Proteomes" id="UP000230750"/>
    </source>
</evidence>
<dbReference type="AlphaFoldDB" id="A0A2G8K3U4"/>
<accession>A0A2G8K3U4</accession>
<dbReference type="EMBL" id="MRZV01000920">
    <property type="protein sequence ID" value="PIK42623.1"/>
    <property type="molecule type" value="Genomic_DNA"/>
</dbReference>
<proteinExistence type="predicted"/>
<feature type="compositionally biased region" description="Pro residues" evidence="1">
    <location>
        <begin position="226"/>
        <end position="244"/>
    </location>
</feature>
<feature type="compositionally biased region" description="Polar residues" evidence="1">
    <location>
        <begin position="105"/>
        <end position="116"/>
    </location>
</feature>